<dbReference type="HOGENOM" id="CLU_2821585_0_0_9"/>
<keyword evidence="1" id="KW-1133">Transmembrane helix</keyword>
<feature type="transmembrane region" description="Helical" evidence="1">
    <location>
        <begin position="47"/>
        <end position="65"/>
    </location>
</feature>
<sequence>MKYIWMILGWLALIAGLLGLGLQNTQAGYLALILGILSLLVKDIRGMGLTAICFGVVTFLMTTLFN</sequence>
<keyword evidence="1" id="KW-0812">Transmembrane</keyword>
<dbReference type="eggNOG" id="ENOG502ZRWP">
    <property type="taxonomic scope" value="Bacteria"/>
</dbReference>
<dbReference type="STRING" id="883081.HMPREF9698_01553"/>
<proteinExistence type="predicted"/>
<organism evidence="2 3">
    <name type="scientific">Alloiococcus otitis ATCC 51267</name>
    <dbReference type="NCBI Taxonomy" id="883081"/>
    <lineage>
        <taxon>Bacteria</taxon>
        <taxon>Bacillati</taxon>
        <taxon>Bacillota</taxon>
        <taxon>Bacilli</taxon>
        <taxon>Lactobacillales</taxon>
        <taxon>Carnobacteriaceae</taxon>
        <taxon>Alloiococcus</taxon>
    </lineage>
</organism>
<protein>
    <submittedName>
        <fullName evidence="2">Uncharacterized protein</fullName>
    </submittedName>
</protein>
<name>K9EUU6_9LACT</name>
<dbReference type="Proteomes" id="UP000009875">
    <property type="component" value="Unassembled WGS sequence"/>
</dbReference>
<dbReference type="AlphaFoldDB" id="K9EUU6"/>
<comment type="caution">
    <text evidence="2">The sequence shown here is derived from an EMBL/GenBank/DDBJ whole genome shotgun (WGS) entry which is preliminary data.</text>
</comment>
<dbReference type="EMBL" id="AGXA01000031">
    <property type="protein sequence ID" value="EKU92950.1"/>
    <property type="molecule type" value="Genomic_DNA"/>
</dbReference>
<evidence type="ECO:0000313" key="3">
    <source>
        <dbReference type="Proteomes" id="UP000009875"/>
    </source>
</evidence>
<accession>K9EUU6</accession>
<keyword evidence="3" id="KW-1185">Reference proteome</keyword>
<evidence type="ECO:0000256" key="1">
    <source>
        <dbReference type="SAM" id="Phobius"/>
    </source>
</evidence>
<evidence type="ECO:0000313" key="2">
    <source>
        <dbReference type="EMBL" id="EKU92950.1"/>
    </source>
</evidence>
<gene>
    <name evidence="2" type="ORF">HMPREF9698_01553</name>
</gene>
<dbReference type="RefSeq" id="WP_003779107.1">
    <property type="nucleotide sequence ID" value="NZ_JH992962.1"/>
</dbReference>
<reference evidence="2 3" key="1">
    <citation type="submission" date="2012-09" db="EMBL/GenBank/DDBJ databases">
        <title>The Genome Sequence of Alloiococcus otitis ATCC 51267.</title>
        <authorList>
            <consortium name="The Broad Institute Genome Sequencing Platform"/>
            <person name="Earl A."/>
            <person name="Ward D."/>
            <person name="Feldgarden M."/>
            <person name="Gevers D."/>
            <person name="Huys G."/>
            <person name="Walker B."/>
            <person name="Young S.K."/>
            <person name="Zeng Q."/>
            <person name="Gargeya S."/>
            <person name="Fitzgerald M."/>
            <person name="Haas B."/>
            <person name="Abouelleil A."/>
            <person name="Alvarado L."/>
            <person name="Arachchi H.M."/>
            <person name="Berlin A.M."/>
            <person name="Chapman S.B."/>
            <person name="Goldberg J."/>
            <person name="Griggs A."/>
            <person name="Gujja S."/>
            <person name="Hansen M."/>
            <person name="Howarth C."/>
            <person name="Imamovic A."/>
            <person name="Larimer J."/>
            <person name="McCowen C."/>
            <person name="Montmayeur A."/>
            <person name="Murphy C."/>
            <person name="Neiman D."/>
            <person name="Pearson M."/>
            <person name="Priest M."/>
            <person name="Roberts A."/>
            <person name="Saif S."/>
            <person name="Shea T."/>
            <person name="Sisk P."/>
            <person name="Sykes S."/>
            <person name="Wortman J."/>
            <person name="Nusbaum C."/>
            <person name="Birren B."/>
        </authorList>
    </citation>
    <scope>NUCLEOTIDE SEQUENCE [LARGE SCALE GENOMIC DNA]</scope>
    <source>
        <strain evidence="2 3">ATCC 51267</strain>
    </source>
</reference>
<keyword evidence="1" id="KW-0472">Membrane</keyword>